<organism evidence="1 2">
    <name type="scientific">Candidatus Thiodubiliella endoseptemdiera</name>
    <dbReference type="NCBI Taxonomy" id="2738886"/>
    <lineage>
        <taxon>Bacteria</taxon>
        <taxon>Pseudomonadati</taxon>
        <taxon>Pseudomonadota</taxon>
        <taxon>Gammaproteobacteria</taxon>
        <taxon>Candidatus Pseudothioglobaceae</taxon>
        <taxon>Candidatus Thiodubiliella</taxon>
    </lineage>
</organism>
<protein>
    <recommendedName>
        <fullName evidence="3">Helicase C-terminal domain-containing protein</fullName>
    </recommendedName>
</protein>
<reference evidence="1 2" key="1">
    <citation type="submission" date="2020-05" db="EMBL/GenBank/DDBJ databases">
        <title>Horizontal transmission and recombination maintain forever young bacterial symbiont genomes.</title>
        <authorList>
            <person name="Russell S.L."/>
            <person name="Pepper-Tunick E."/>
            <person name="Svedberg J."/>
            <person name="Byrne A."/>
            <person name="Ruelas Castillo J."/>
            <person name="Vollmers C."/>
            <person name="Beinart R.A."/>
            <person name="Corbett-Detig R."/>
        </authorList>
    </citation>
    <scope>NUCLEOTIDE SEQUENCE [LARGE SCALE GENOMIC DNA]</scope>
    <source>
        <strain evidence="1">455</strain>
    </source>
</reference>
<evidence type="ECO:0000313" key="1">
    <source>
        <dbReference type="EMBL" id="NYT28022.1"/>
    </source>
</evidence>
<dbReference type="Proteomes" id="UP000568751">
    <property type="component" value="Unassembled WGS sequence"/>
</dbReference>
<accession>A0A853F2Z8</accession>
<dbReference type="SUPFAM" id="SSF52540">
    <property type="entry name" value="P-loop containing nucleoside triphosphate hydrolases"/>
    <property type="match status" value="1"/>
</dbReference>
<dbReference type="AlphaFoldDB" id="A0A853F2Z8"/>
<evidence type="ECO:0000313" key="2">
    <source>
        <dbReference type="Proteomes" id="UP000568751"/>
    </source>
</evidence>
<name>A0A853F2Z8_9GAMM</name>
<sequence>MVICNYAILTTGFDAPKTSVAVIARPTTSLVLYSQMVGRAIRGVKAGGNKKAKIVTVVDKNLGGFGNIAKAFNNWDDVWENK</sequence>
<proteinExistence type="predicted"/>
<dbReference type="InterPro" id="IPR027417">
    <property type="entry name" value="P-loop_NTPase"/>
</dbReference>
<dbReference type="EMBL" id="JACCHT010000002">
    <property type="protein sequence ID" value="NYT28022.1"/>
    <property type="molecule type" value="Genomic_DNA"/>
</dbReference>
<dbReference type="Gene3D" id="3.40.50.300">
    <property type="entry name" value="P-loop containing nucleotide triphosphate hydrolases"/>
    <property type="match status" value="1"/>
</dbReference>
<comment type="caution">
    <text evidence="1">The sequence shown here is derived from an EMBL/GenBank/DDBJ whole genome shotgun (WGS) entry which is preliminary data.</text>
</comment>
<evidence type="ECO:0008006" key="3">
    <source>
        <dbReference type="Google" id="ProtNLM"/>
    </source>
</evidence>
<gene>
    <name evidence="1" type="ORF">H0A76_09100</name>
</gene>